<sequence length="260" mass="28516">MSIATPVRLSVRGLAKTYRTKTGDVPVIADLTFDVHVGEVACIVGPSGIGKTTLLKCLTGLQPMSAGVAEIDGVAIDGPPEEMALVFQEYTRSLMPWLTVAKNVRLPLRHLHLPVAEREERITAALAAVGLSGAEAKYPWQLSGGMQQRVAIARAIAYRPEVLVMDEPFASVDAQTRFELEDLCLRIREQFGMTILIVTHDIDEAVYLSDQVIVLGERPARVTEVIEIDFGGPRDQLRTRALAEFAELRTRIFGLIRKAG</sequence>
<name>A0ABP8NYN5_9MICO</name>
<dbReference type="Pfam" id="PF00005">
    <property type="entry name" value="ABC_tran"/>
    <property type="match status" value="1"/>
</dbReference>
<organism evidence="5 6">
    <name type="scientific">Microbacterium panaciterrae</name>
    <dbReference type="NCBI Taxonomy" id="985759"/>
    <lineage>
        <taxon>Bacteria</taxon>
        <taxon>Bacillati</taxon>
        <taxon>Actinomycetota</taxon>
        <taxon>Actinomycetes</taxon>
        <taxon>Micrococcales</taxon>
        <taxon>Microbacteriaceae</taxon>
        <taxon>Microbacterium</taxon>
    </lineage>
</organism>
<dbReference type="PANTHER" id="PTHR42788">
    <property type="entry name" value="TAURINE IMPORT ATP-BINDING PROTEIN-RELATED"/>
    <property type="match status" value="1"/>
</dbReference>
<protein>
    <submittedName>
        <fullName evidence="5">ABC transporter ATP-binding protein</fullName>
    </submittedName>
</protein>
<keyword evidence="6" id="KW-1185">Reference proteome</keyword>
<dbReference type="InterPro" id="IPR050166">
    <property type="entry name" value="ABC_transporter_ATP-bind"/>
</dbReference>
<evidence type="ECO:0000259" key="4">
    <source>
        <dbReference type="PROSITE" id="PS50893"/>
    </source>
</evidence>
<evidence type="ECO:0000256" key="2">
    <source>
        <dbReference type="ARBA" id="ARBA00022741"/>
    </source>
</evidence>
<evidence type="ECO:0000256" key="3">
    <source>
        <dbReference type="ARBA" id="ARBA00022840"/>
    </source>
</evidence>
<dbReference type="InterPro" id="IPR027417">
    <property type="entry name" value="P-loop_NTPase"/>
</dbReference>
<dbReference type="InterPro" id="IPR017871">
    <property type="entry name" value="ABC_transporter-like_CS"/>
</dbReference>
<dbReference type="GO" id="GO:0005524">
    <property type="term" value="F:ATP binding"/>
    <property type="evidence" value="ECO:0007669"/>
    <property type="project" value="UniProtKB-KW"/>
</dbReference>
<gene>
    <name evidence="5" type="ORF">GCM10023171_01530</name>
</gene>
<reference evidence="6" key="1">
    <citation type="journal article" date="2019" name="Int. J. Syst. Evol. Microbiol.">
        <title>The Global Catalogue of Microorganisms (GCM) 10K type strain sequencing project: providing services to taxonomists for standard genome sequencing and annotation.</title>
        <authorList>
            <consortium name="The Broad Institute Genomics Platform"/>
            <consortium name="The Broad Institute Genome Sequencing Center for Infectious Disease"/>
            <person name="Wu L."/>
            <person name="Ma J."/>
        </authorList>
    </citation>
    <scope>NUCLEOTIDE SEQUENCE [LARGE SCALE GENOMIC DNA]</scope>
    <source>
        <strain evidence="6">JCM 17839</strain>
    </source>
</reference>
<dbReference type="PANTHER" id="PTHR42788:SF13">
    <property type="entry name" value="ALIPHATIC SULFONATES IMPORT ATP-BINDING PROTEIN SSUB"/>
    <property type="match status" value="1"/>
</dbReference>
<feature type="domain" description="ABC transporter" evidence="4">
    <location>
        <begin position="9"/>
        <end position="242"/>
    </location>
</feature>
<keyword evidence="3 5" id="KW-0067">ATP-binding</keyword>
<keyword evidence="2" id="KW-0547">Nucleotide-binding</keyword>
<dbReference type="InterPro" id="IPR003439">
    <property type="entry name" value="ABC_transporter-like_ATP-bd"/>
</dbReference>
<dbReference type="PROSITE" id="PS00211">
    <property type="entry name" value="ABC_TRANSPORTER_1"/>
    <property type="match status" value="1"/>
</dbReference>
<dbReference type="Gene3D" id="3.40.50.300">
    <property type="entry name" value="P-loop containing nucleotide triphosphate hydrolases"/>
    <property type="match status" value="1"/>
</dbReference>
<evidence type="ECO:0000313" key="5">
    <source>
        <dbReference type="EMBL" id="GAA4478019.1"/>
    </source>
</evidence>
<dbReference type="Proteomes" id="UP001500731">
    <property type="component" value="Unassembled WGS sequence"/>
</dbReference>
<dbReference type="SUPFAM" id="SSF52540">
    <property type="entry name" value="P-loop containing nucleoside triphosphate hydrolases"/>
    <property type="match status" value="1"/>
</dbReference>
<dbReference type="CDD" id="cd03293">
    <property type="entry name" value="ABC_NrtD_SsuB_transporters"/>
    <property type="match status" value="1"/>
</dbReference>
<comment type="caution">
    <text evidence="5">The sequence shown here is derived from an EMBL/GenBank/DDBJ whole genome shotgun (WGS) entry which is preliminary data.</text>
</comment>
<keyword evidence="1" id="KW-0813">Transport</keyword>
<dbReference type="InterPro" id="IPR003593">
    <property type="entry name" value="AAA+_ATPase"/>
</dbReference>
<dbReference type="SMART" id="SM00382">
    <property type="entry name" value="AAA"/>
    <property type="match status" value="1"/>
</dbReference>
<dbReference type="RefSeq" id="WP_345183368.1">
    <property type="nucleotide sequence ID" value="NZ_BAABGP010000003.1"/>
</dbReference>
<dbReference type="EMBL" id="BAABGP010000003">
    <property type="protein sequence ID" value="GAA4478019.1"/>
    <property type="molecule type" value="Genomic_DNA"/>
</dbReference>
<dbReference type="PROSITE" id="PS50893">
    <property type="entry name" value="ABC_TRANSPORTER_2"/>
    <property type="match status" value="1"/>
</dbReference>
<accession>A0ABP8NYN5</accession>
<evidence type="ECO:0000313" key="6">
    <source>
        <dbReference type="Proteomes" id="UP001500731"/>
    </source>
</evidence>
<proteinExistence type="predicted"/>
<evidence type="ECO:0000256" key="1">
    <source>
        <dbReference type="ARBA" id="ARBA00022448"/>
    </source>
</evidence>